<evidence type="ECO:0000313" key="1">
    <source>
        <dbReference type="EMBL" id="ETW96161.1"/>
    </source>
</evidence>
<protein>
    <submittedName>
        <fullName evidence="1">Uncharacterized protein</fullName>
    </submittedName>
</protein>
<name>W4LFP4_ENTF1</name>
<reference evidence="1 2" key="1">
    <citation type="journal article" date="2014" name="Nature">
        <title>An environmental bacterial taxon with a large and distinct metabolic repertoire.</title>
        <authorList>
            <person name="Wilson M.C."/>
            <person name="Mori T."/>
            <person name="Ruckert C."/>
            <person name="Uria A.R."/>
            <person name="Helf M.J."/>
            <person name="Takada K."/>
            <person name="Gernert C."/>
            <person name="Steffens U.A."/>
            <person name="Heycke N."/>
            <person name="Schmitt S."/>
            <person name="Rinke C."/>
            <person name="Helfrich E.J."/>
            <person name="Brachmann A.O."/>
            <person name="Gurgui C."/>
            <person name="Wakimoto T."/>
            <person name="Kracht M."/>
            <person name="Crusemann M."/>
            <person name="Hentschel U."/>
            <person name="Abe I."/>
            <person name="Matsunaga S."/>
            <person name="Kalinowski J."/>
            <person name="Takeyama H."/>
            <person name="Piel J."/>
        </authorList>
    </citation>
    <scope>NUCLEOTIDE SEQUENCE [LARGE SCALE GENOMIC DNA]</scope>
    <source>
        <strain evidence="2">TSY1</strain>
    </source>
</reference>
<gene>
    <name evidence="1" type="ORF">ETSY1_27750</name>
</gene>
<proteinExistence type="predicted"/>
<dbReference type="AlphaFoldDB" id="W4LFP4"/>
<accession>W4LFP4</accession>
<dbReference type="PATRIC" id="fig|1429438.4.peg.5294"/>
<evidence type="ECO:0000313" key="2">
    <source>
        <dbReference type="Proteomes" id="UP000019141"/>
    </source>
</evidence>
<dbReference type="HOGENOM" id="CLU_2768135_0_0_7"/>
<keyword evidence="2" id="KW-1185">Reference proteome</keyword>
<sequence>MMTYAQELLAEGRAEGRVEGRAEGKMRAEVEMIESFLREGVGWAVIERATGLNEAQFEALKQQVEALNE</sequence>
<dbReference type="EMBL" id="AZHW01000827">
    <property type="protein sequence ID" value="ETW96161.1"/>
    <property type="molecule type" value="Genomic_DNA"/>
</dbReference>
<comment type="caution">
    <text evidence="1">The sequence shown here is derived from an EMBL/GenBank/DDBJ whole genome shotgun (WGS) entry which is preliminary data.</text>
</comment>
<organism evidence="1 2">
    <name type="scientific">Entotheonella factor</name>
    <dbReference type="NCBI Taxonomy" id="1429438"/>
    <lineage>
        <taxon>Bacteria</taxon>
        <taxon>Pseudomonadati</taxon>
        <taxon>Nitrospinota/Tectimicrobiota group</taxon>
        <taxon>Candidatus Tectimicrobiota</taxon>
        <taxon>Candidatus Entotheonellia</taxon>
        <taxon>Candidatus Entotheonellales</taxon>
        <taxon>Candidatus Entotheonellaceae</taxon>
        <taxon>Candidatus Entotheonella</taxon>
    </lineage>
</organism>
<dbReference type="Proteomes" id="UP000019141">
    <property type="component" value="Unassembled WGS sequence"/>
</dbReference>